<reference evidence="1" key="1">
    <citation type="journal article" date="2020" name="Nature">
        <title>Giant virus diversity and host interactions through global metagenomics.</title>
        <authorList>
            <person name="Schulz F."/>
            <person name="Roux S."/>
            <person name="Paez-Espino D."/>
            <person name="Jungbluth S."/>
            <person name="Walsh D.A."/>
            <person name="Denef V.J."/>
            <person name="McMahon K.D."/>
            <person name="Konstantinidis K.T."/>
            <person name="Eloe-Fadrosh E.A."/>
            <person name="Kyrpides N.C."/>
            <person name="Woyke T."/>
        </authorList>
    </citation>
    <scope>NUCLEOTIDE SEQUENCE</scope>
    <source>
        <strain evidence="1">GVMAG-M-3300010157-4</strain>
    </source>
</reference>
<organism evidence="1">
    <name type="scientific">viral metagenome</name>
    <dbReference type="NCBI Taxonomy" id="1070528"/>
    <lineage>
        <taxon>unclassified sequences</taxon>
        <taxon>metagenomes</taxon>
        <taxon>organismal metagenomes</taxon>
    </lineage>
</organism>
<protein>
    <submittedName>
        <fullName evidence="1">Uncharacterized protein</fullName>
    </submittedName>
</protein>
<dbReference type="AlphaFoldDB" id="A0A6C0B750"/>
<sequence length="124" mass="14035">MSQTKSKTPFCSAIDSNNEIIATVESDNKIACDTTVANIMSAVTDESVDTYEGIANSIPHYTRDDFSKDQLFECLYRIIAITHPEKARVYTSVLHDWEDDDLYYLIKSKSDIDEMIVKLGKTNI</sequence>
<dbReference type="EMBL" id="MN739082">
    <property type="protein sequence ID" value="QHS87521.1"/>
    <property type="molecule type" value="Genomic_DNA"/>
</dbReference>
<name>A0A6C0B750_9ZZZZ</name>
<accession>A0A6C0B750</accession>
<evidence type="ECO:0000313" key="1">
    <source>
        <dbReference type="EMBL" id="QHS87521.1"/>
    </source>
</evidence>
<proteinExistence type="predicted"/>